<protein>
    <submittedName>
        <fullName evidence="1">Uncharacterized protein</fullName>
    </submittedName>
</protein>
<dbReference type="AlphaFoldDB" id="A0A7Z0VKG1"/>
<sequence>MQSDSAEMSTGPDSAGFKSLLDQLDKRQLERFKADHLKGIHNSANNVIVELSADTLFGAVNLCRSIRFIQPYYQ</sequence>
<evidence type="ECO:0000313" key="2">
    <source>
        <dbReference type="Proteomes" id="UP000094769"/>
    </source>
</evidence>
<accession>A0A7Z0VKG1</accession>
<evidence type="ECO:0000313" key="1">
    <source>
        <dbReference type="EMBL" id="ODJ86809.1"/>
    </source>
</evidence>
<dbReference type="Proteomes" id="UP000094769">
    <property type="component" value="Unassembled WGS sequence"/>
</dbReference>
<keyword evidence="2" id="KW-1185">Reference proteome</keyword>
<gene>
    <name evidence="1" type="ORF">CODIS_29520</name>
</gene>
<name>A0A7Z0VKG1_9GAMM</name>
<reference evidence="1 2" key="1">
    <citation type="submission" date="2016-06" db="EMBL/GenBank/DDBJ databases">
        <title>Genome sequence of endosymbiont of Candidatus Endolucinida thiodiazotropha.</title>
        <authorList>
            <person name="Poehlein A."/>
            <person name="Koenig S."/>
            <person name="Heiden S.E."/>
            <person name="Thuermer A."/>
            <person name="Voget S."/>
            <person name="Daniel R."/>
            <person name="Markert S."/>
            <person name="Gros O."/>
            <person name="Schweder T."/>
        </authorList>
    </citation>
    <scope>NUCLEOTIDE SEQUENCE [LARGE SCALE GENOMIC DNA]</scope>
    <source>
        <strain evidence="1 2">COS</strain>
    </source>
</reference>
<proteinExistence type="predicted"/>
<organism evidence="1 2">
    <name type="scientific">Candidatus Thiodiazotropha endolucinida</name>
    <dbReference type="NCBI Taxonomy" id="1655433"/>
    <lineage>
        <taxon>Bacteria</taxon>
        <taxon>Pseudomonadati</taxon>
        <taxon>Pseudomonadota</taxon>
        <taxon>Gammaproteobacteria</taxon>
        <taxon>Chromatiales</taxon>
        <taxon>Sedimenticolaceae</taxon>
        <taxon>Candidatus Thiodiazotropha</taxon>
    </lineage>
</organism>
<comment type="caution">
    <text evidence="1">The sequence shown here is derived from an EMBL/GenBank/DDBJ whole genome shotgun (WGS) entry which is preliminary data.</text>
</comment>
<dbReference type="EMBL" id="MARB01000017">
    <property type="protein sequence ID" value="ODJ86809.1"/>
    <property type="molecule type" value="Genomic_DNA"/>
</dbReference>